<keyword evidence="1" id="KW-0472">Membrane</keyword>
<dbReference type="OrthoDB" id="6512497at2759"/>
<accession>A0A0L0BZU2</accession>
<feature type="transmembrane region" description="Helical" evidence="1">
    <location>
        <begin position="340"/>
        <end position="360"/>
    </location>
</feature>
<dbReference type="EMBL" id="JRES01001180">
    <property type="protein sequence ID" value="KNC24739.1"/>
    <property type="molecule type" value="Genomic_DNA"/>
</dbReference>
<organism evidence="3 4">
    <name type="scientific">Lucilia cuprina</name>
    <name type="common">Green bottle fly</name>
    <name type="synonym">Australian sheep blowfly</name>
    <dbReference type="NCBI Taxonomy" id="7375"/>
    <lineage>
        <taxon>Eukaryota</taxon>
        <taxon>Metazoa</taxon>
        <taxon>Ecdysozoa</taxon>
        <taxon>Arthropoda</taxon>
        <taxon>Hexapoda</taxon>
        <taxon>Insecta</taxon>
        <taxon>Pterygota</taxon>
        <taxon>Neoptera</taxon>
        <taxon>Endopterygota</taxon>
        <taxon>Diptera</taxon>
        <taxon>Brachycera</taxon>
        <taxon>Muscomorpha</taxon>
        <taxon>Oestroidea</taxon>
        <taxon>Calliphoridae</taxon>
        <taxon>Luciliinae</taxon>
        <taxon>Lucilia</taxon>
    </lineage>
</organism>
<dbReference type="AlphaFoldDB" id="A0A0L0BZU2"/>
<keyword evidence="1" id="KW-0812">Transmembrane</keyword>
<proteinExistence type="predicted"/>
<dbReference type="PANTHER" id="PTHR21115:SF0">
    <property type="entry name" value="GH06117P-RELATED"/>
    <property type="match status" value="1"/>
</dbReference>
<dbReference type="Pfam" id="PF16013">
    <property type="entry name" value="DUF4781"/>
    <property type="match status" value="1"/>
</dbReference>
<comment type="caution">
    <text evidence="3">The sequence shown here is derived from an EMBL/GenBank/DDBJ whole genome shotgun (WGS) entry which is preliminary data.</text>
</comment>
<dbReference type="OMA" id="NRQRRMF"/>
<keyword evidence="1" id="KW-1133">Transmembrane helix</keyword>
<evidence type="ECO:0000313" key="3">
    <source>
        <dbReference type="EMBL" id="KNC24739.1"/>
    </source>
</evidence>
<evidence type="ECO:0000313" key="4">
    <source>
        <dbReference type="Proteomes" id="UP000037069"/>
    </source>
</evidence>
<feature type="domain" description="DUF4781" evidence="2">
    <location>
        <begin position="228"/>
        <end position="526"/>
    </location>
</feature>
<reference evidence="3 4" key="1">
    <citation type="journal article" date="2015" name="Nat. Commun.">
        <title>Lucilia cuprina genome unlocks parasitic fly biology to underpin future interventions.</title>
        <authorList>
            <person name="Anstead C.A."/>
            <person name="Korhonen P.K."/>
            <person name="Young N.D."/>
            <person name="Hall R.S."/>
            <person name="Jex A.R."/>
            <person name="Murali S.C."/>
            <person name="Hughes D.S."/>
            <person name="Lee S.F."/>
            <person name="Perry T."/>
            <person name="Stroehlein A.J."/>
            <person name="Ansell B.R."/>
            <person name="Breugelmans B."/>
            <person name="Hofmann A."/>
            <person name="Qu J."/>
            <person name="Dugan S."/>
            <person name="Lee S.L."/>
            <person name="Chao H."/>
            <person name="Dinh H."/>
            <person name="Han Y."/>
            <person name="Doddapaneni H.V."/>
            <person name="Worley K.C."/>
            <person name="Muzny D.M."/>
            <person name="Ioannidis P."/>
            <person name="Waterhouse R.M."/>
            <person name="Zdobnov E.M."/>
            <person name="James P.J."/>
            <person name="Bagnall N.H."/>
            <person name="Kotze A.C."/>
            <person name="Gibbs R.A."/>
            <person name="Richards S."/>
            <person name="Batterham P."/>
            <person name="Gasser R.B."/>
        </authorList>
    </citation>
    <scope>NUCLEOTIDE SEQUENCE [LARGE SCALE GENOMIC DNA]</scope>
    <source>
        <strain evidence="3 4">LS</strain>
        <tissue evidence="3">Full body</tissue>
    </source>
</reference>
<keyword evidence="4" id="KW-1185">Reference proteome</keyword>
<sequence length="781" mass="86387">MMSKEQLQQQLREDIGSDEIPIVKSMDVSALSLQQLKELMLEHQLSLKGSRAEMENALIASLGCKQVDIVEMVTIDTLNVVQLEELLSGISRPPPSEENVMGNIEENIVEEPEIEIAEQEPSALNSRKKTIKEAQQELAHNCGFQDKIIWDLLGSNDANVMKEKIKQLIPDQEKGQKTIENVRNVIFENVWAQRKYTNRSSVSYIFYVMVTKDKDFNTAPESTEFSCHPVFRCKKCDNNSDSSKCCMIYVDETGRVYQNWKSFVNENVLPAGTMIAPRHGIYNFDKNNDVILDIYCTPSGTAGAKFMNAAQTGSAVAGIGAACVPLAALAMPIAAPVVAVAGLIGLGVGAFTSVTSALHLSDRAKHEQSISLKDSQARGSYLGMVGGAIGVAAAGATAAMTSMAAAGKATAGIEVFVNGINITSIVLSGSGVANGVLDLIFKYNDDEKISSLDVLQLSASLVLFTHSLYNFQLASQIANDARVKSIQTYRETLSNRQRKIFDKMSKETVRIRGNTQGKMDIIRGVNEIPDRQYLNDLFKINKQLNKKSIRPAFAESGKGVVLNNELPVETSVLRQSVQHQKGPNILEQVSQPIPSTHNSDTYTTQTPKMARLLYSTGNVEQNIEINQDPLNPQKNPIAILPNLAVALPNGIVIMLELYGKMFLDNIADGYKFQDVILTMANHLQENVLRYLMKLAKTFIENFLIEIERVLSLFIPTESVLYRILIHVTKNYSDLSYEYISKKGHEIIISIKKFYLSLNPNNPHGLSKQCPVCQGMFYICQL</sequence>
<evidence type="ECO:0000256" key="1">
    <source>
        <dbReference type="SAM" id="Phobius"/>
    </source>
</evidence>
<dbReference type="InterPro" id="IPR031962">
    <property type="entry name" value="DUF4781"/>
</dbReference>
<dbReference type="Proteomes" id="UP000037069">
    <property type="component" value="Unassembled WGS sequence"/>
</dbReference>
<name>A0A0L0BZU2_LUCCU</name>
<evidence type="ECO:0000259" key="2">
    <source>
        <dbReference type="Pfam" id="PF16013"/>
    </source>
</evidence>
<dbReference type="PANTHER" id="PTHR21115">
    <property type="entry name" value="GH06117P-RELATED"/>
    <property type="match status" value="1"/>
</dbReference>
<feature type="transmembrane region" description="Helical" evidence="1">
    <location>
        <begin position="381"/>
        <end position="403"/>
    </location>
</feature>
<feature type="transmembrane region" description="Helical" evidence="1">
    <location>
        <begin position="315"/>
        <end position="334"/>
    </location>
</feature>
<dbReference type="STRING" id="7375.A0A0L0BZU2"/>
<protein>
    <recommendedName>
        <fullName evidence="2">DUF4781 domain-containing protein</fullName>
    </recommendedName>
</protein>
<gene>
    <name evidence="3" type="ORF">FF38_05426</name>
</gene>